<dbReference type="AlphaFoldDB" id="A0A645JN97"/>
<sequence length="46" mass="4546">MHNGGVAPDGGDISSTDLICDSANVLNASLWGVNILKSGVGNGTFA</sequence>
<gene>
    <name evidence="1" type="ORF">SDC9_209548</name>
</gene>
<dbReference type="EMBL" id="VSSQ01138951">
    <property type="protein sequence ID" value="MPN61804.1"/>
    <property type="molecule type" value="Genomic_DNA"/>
</dbReference>
<comment type="caution">
    <text evidence="1">The sequence shown here is derived from an EMBL/GenBank/DDBJ whole genome shotgun (WGS) entry which is preliminary data.</text>
</comment>
<protein>
    <submittedName>
        <fullName evidence="1">Uncharacterized protein</fullName>
    </submittedName>
</protein>
<name>A0A645JN97_9ZZZZ</name>
<organism evidence="1">
    <name type="scientific">bioreactor metagenome</name>
    <dbReference type="NCBI Taxonomy" id="1076179"/>
    <lineage>
        <taxon>unclassified sequences</taxon>
        <taxon>metagenomes</taxon>
        <taxon>ecological metagenomes</taxon>
    </lineage>
</organism>
<accession>A0A645JN97</accession>
<reference evidence="1" key="1">
    <citation type="submission" date="2019-08" db="EMBL/GenBank/DDBJ databases">
        <authorList>
            <person name="Kucharzyk K."/>
            <person name="Murdoch R.W."/>
            <person name="Higgins S."/>
            <person name="Loffler F."/>
        </authorList>
    </citation>
    <scope>NUCLEOTIDE SEQUENCE</scope>
</reference>
<evidence type="ECO:0000313" key="1">
    <source>
        <dbReference type="EMBL" id="MPN61804.1"/>
    </source>
</evidence>
<proteinExistence type="predicted"/>